<dbReference type="Pfam" id="PF02371">
    <property type="entry name" value="Transposase_20"/>
    <property type="match status" value="1"/>
</dbReference>
<dbReference type="GO" id="GO:0004803">
    <property type="term" value="F:transposase activity"/>
    <property type="evidence" value="ECO:0007669"/>
    <property type="project" value="InterPro"/>
</dbReference>
<dbReference type="AlphaFoldDB" id="A0A0R2LK11"/>
<dbReference type="GO" id="GO:0006313">
    <property type="term" value="P:DNA transposition"/>
    <property type="evidence" value="ECO:0007669"/>
    <property type="project" value="InterPro"/>
</dbReference>
<feature type="domain" description="Transposase IS116/IS110/IS902 C-terminal" evidence="3">
    <location>
        <begin position="301"/>
        <end position="376"/>
    </location>
</feature>
<sequence>MFLTRTKNRWPLVHEINQLSPLCTYIKLQPSMTEGGSPKYLLEVLLMEVVAESVAGIDVHQKQITVTILIGTEDMKKPKKVSKLFGTTTRMLKECGTWLSEHEVEQVLMESTGQYWRPVWQILESYGFCMILCNPRITKNIPGKKTDQKDSEWLSELARYGLVSASYVPPRDIQEIRESTRTLKKIKESMTRTKNEIHNILQRSNIKLTRFISDIFKGSVLKLLNMIINGEILTLDSVTKHMHGRLKASPEQILESMDGVLSRNDRNLLVIHMKLLDGYLECVAELDNLIGGQTVKYAELCHRLEDVPGISTTTAQIVIAEIGVDVSPFPDVHHLASWAGLCPGNYESAGVKHGSAILHGNVYLKRALVTAAMGAKITKETGLKDYFWRLKSRMCAQKALIALAHKMLRIIYSLIKSGKTYREYKKDQRKALASVNL</sequence>
<dbReference type="NCBIfam" id="NF033542">
    <property type="entry name" value="transpos_IS110"/>
    <property type="match status" value="1"/>
</dbReference>
<organism evidence="4 5">
    <name type="scientific">Companilactobacillus kimchiensis</name>
    <dbReference type="NCBI Taxonomy" id="993692"/>
    <lineage>
        <taxon>Bacteria</taxon>
        <taxon>Bacillati</taxon>
        <taxon>Bacillota</taxon>
        <taxon>Bacilli</taxon>
        <taxon>Lactobacillales</taxon>
        <taxon>Lactobacillaceae</taxon>
        <taxon>Companilactobacillus</taxon>
    </lineage>
</organism>
<name>A0A0R2LK11_9LACO</name>
<evidence type="ECO:0000313" key="5">
    <source>
        <dbReference type="Proteomes" id="UP000051006"/>
    </source>
</evidence>
<dbReference type="GO" id="GO:0003677">
    <property type="term" value="F:DNA binding"/>
    <property type="evidence" value="ECO:0007669"/>
    <property type="project" value="InterPro"/>
</dbReference>
<keyword evidence="1" id="KW-0175">Coiled coil</keyword>
<evidence type="ECO:0000259" key="3">
    <source>
        <dbReference type="Pfam" id="PF02371"/>
    </source>
</evidence>
<dbReference type="InterPro" id="IPR003346">
    <property type="entry name" value="Transposase_20"/>
</dbReference>
<feature type="coiled-coil region" evidence="1">
    <location>
        <begin position="176"/>
        <end position="203"/>
    </location>
</feature>
<dbReference type="PANTHER" id="PTHR33055:SF15">
    <property type="entry name" value="TRANSPOSASE-RELATED"/>
    <property type="match status" value="1"/>
</dbReference>
<dbReference type="Pfam" id="PF01548">
    <property type="entry name" value="DEDD_Tnp_IS110"/>
    <property type="match status" value="1"/>
</dbReference>
<dbReference type="STRING" id="993692.IV57_GL000928"/>
<feature type="domain" description="Transposase IS110-like N-terminal" evidence="2">
    <location>
        <begin position="55"/>
        <end position="203"/>
    </location>
</feature>
<dbReference type="EMBL" id="JQCF01000002">
    <property type="protein sequence ID" value="KRO00492.1"/>
    <property type="molecule type" value="Genomic_DNA"/>
</dbReference>
<gene>
    <name evidence="4" type="ORF">IV57_GL000928</name>
</gene>
<keyword evidence="5" id="KW-1185">Reference proteome</keyword>
<evidence type="ECO:0000259" key="2">
    <source>
        <dbReference type="Pfam" id="PF01548"/>
    </source>
</evidence>
<reference evidence="4 5" key="1">
    <citation type="journal article" date="2015" name="Genome Announc.">
        <title>Expanding the biotechnology potential of lactobacilli through comparative genomics of 213 strains and associated genera.</title>
        <authorList>
            <person name="Sun Z."/>
            <person name="Harris H.M."/>
            <person name="McCann A."/>
            <person name="Guo C."/>
            <person name="Argimon S."/>
            <person name="Zhang W."/>
            <person name="Yang X."/>
            <person name="Jeffery I.B."/>
            <person name="Cooney J.C."/>
            <person name="Kagawa T.F."/>
            <person name="Liu W."/>
            <person name="Song Y."/>
            <person name="Salvetti E."/>
            <person name="Wrobel A."/>
            <person name="Rasinkangas P."/>
            <person name="Parkhill J."/>
            <person name="Rea M.C."/>
            <person name="O'Sullivan O."/>
            <person name="Ritari J."/>
            <person name="Douillard F.P."/>
            <person name="Paul Ross R."/>
            <person name="Yang R."/>
            <person name="Briner A.E."/>
            <person name="Felis G.E."/>
            <person name="de Vos W.M."/>
            <person name="Barrangou R."/>
            <person name="Klaenhammer T.R."/>
            <person name="Caufield P.W."/>
            <person name="Cui Y."/>
            <person name="Zhang H."/>
            <person name="O'Toole P.W."/>
        </authorList>
    </citation>
    <scope>NUCLEOTIDE SEQUENCE [LARGE SCALE GENOMIC DNA]</scope>
    <source>
        <strain evidence="4 5">DSM 24716</strain>
    </source>
</reference>
<dbReference type="PANTHER" id="PTHR33055">
    <property type="entry name" value="TRANSPOSASE FOR INSERTION SEQUENCE ELEMENT IS1111A"/>
    <property type="match status" value="1"/>
</dbReference>
<dbReference type="PATRIC" id="fig|993692.3.peg.941"/>
<dbReference type="Proteomes" id="UP000051006">
    <property type="component" value="Unassembled WGS sequence"/>
</dbReference>
<proteinExistence type="predicted"/>
<evidence type="ECO:0000256" key="1">
    <source>
        <dbReference type="SAM" id="Coils"/>
    </source>
</evidence>
<dbReference type="InterPro" id="IPR047650">
    <property type="entry name" value="Transpos_IS110"/>
</dbReference>
<evidence type="ECO:0000313" key="4">
    <source>
        <dbReference type="EMBL" id="KRO00492.1"/>
    </source>
</evidence>
<comment type="caution">
    <text evidence="4">The sequence shown here is derived from an EMBL/GenBank/DDBJ whole genome shotgun (WGS) entry which is preliminary data.</text>
</comment>
<protein>
    <submittedName>
        <fullName evidence="4">Transposase, IS111A IS1328 IS1533 transposase IS116 IS110 IS902</fullName>
    </submittedName>
</protein>
<accession>A0A0R2LK11</accession>
<dbReference type="InterPro" id="IPR002525">
    <property type="entry name" value="Transp_IS110-like_N"/>
</dbReference>